<dbReference type="Pfam" id="PF04539">
    <property type="entry name" value="Sigma70_r3"/>
    <property type="match status" value="1"/>
</dbReference>
<dbReference type="RefSeq" id="WP_270040011.1">
    <property type="nucleotide sequence ID" value="NZ_JAPDOD010000008.1"/>
</dbReference>
<evidence type="ECO:0000259" key="5">
    <source>
        <dbReference type="PROSITE" id="PS00715"/>
    </source>
</evidence>
<dbReference type="GO" id="GO:0006352">
    <property type="term" value="P:DNA-templated transcription initiation"/>
    <property type="evidence" value="ECO:0007669"/>
    <property type="project" value="InterPro"/>
</dbReference>
<dbReference type="Pfam" id="PF00140">
    <property type="entry name" value="Sigma70_r1_2"/>
    <property type="match status" value="1"/>
</dbReference>
<dbReference type="AlphaFoldDB" id="A0A9X3MQA0"/>
<evidence type="ECO:0000256" key="3">
    <source>
        <dbReference type="ARBA" id="ARBA00023125"/>
    </source>
</evidence>
<sequence length="265" mass="29713">MNDDGFALFLQNIGRTPLLTATEERALAYRCERGDLAAKDRMIEANLRLVVHIAKRYQRENNPLTLPDLVQEGTLGLVRAVEKFDPRTGNRFSTYATIWIRQAIGRAVADKSRTIRVPVPMDQRLRALAKLGAQLGYDPEPEEAAERLGWTVEAVEDVRAARHVVVSLNAPVGENEVELGMLIPATTGQPLDEIDDGVLASLMRELSERERRVLTMRFGLDGDDPKSQMETARRLQWRRSEIRRLEEYALNKLRLAAGTASLAAA</sequence>
<gene>
    <name evidence="6" type="ORF">OM076_11520</name>
</gene>
<dbReference type="GO" id="GO:0016987">
    <property type="term" value="F:sigma factor activity"/>
    <property type="evidence" value="ECO:0007669"/>
    <property type="project" value="UniProtKB-KW"/>
</dbReference>
<keyword evidence="4" id="KW-0804">Transcription</keyword>
<dbReference type="InterPro" id="IPR050239">
    <property type="entry name" value="Sigma-70_RNA_pol_init_factors"/>
</dbReference>
<dbReference type="InterPro" id="IPR014284">
    <property type="entry name" value="RNA_pol_sigma-70_dom"/>
</dbReference>
<dbReference type="Gene3D" id="1.10.601.10">
    <property type="entry name" value="RNA Polymerase Primary Sigma Factor"/>
    <property type="match status" value="1"/>
</dbReference>
<dbReference type="InterPro" id="IPR007627">
    <property type="entry name" value="RNA_pol_sigma70_r2"/>
</dbReference>
<dbReference type="Pfam" id="PF04542">
    <property type="entry name" value="Sigma70_r2"/>
    <property type="match status" value="1"/>
</dbReference>
<evidence type="ECO:0000313" key="6">
    <source>
        <dbReference type="EMBL" id="MDA0160896.1"/>
    </source>
</evidence>
<organism evidence="6 7">
    <name type="scientific">Solirubrobacter ginsenosidimutans</name>
    <dbReference type="NCBI Taxonomy" id="490573"/>
    <lineage>
        <taxon>Bacteria</taxon>
        <taxon>Bacillati</taxon>
        <taxon>Actinomycetota</taxon>
        <taxon>Thermoleophilia</taxon>
        <taxon>Solirubrobacterales</taxon>
        <taxon>Solirubrobacteraceae</taxon>
        <taxon>Solirubrobacter</taxon>
    </lineage>
</organism>
<dbReference type="SUPFAM" id="SSF88659">
    <property type="entry name" value="Sigma3 and sigma4 domains of RNA polymerase sigma factors"/>
    <property type="match status" value="2"/>
</dbReference>
<dbReference type="EMBL" id="JAPDOD010000008">
    <property type="protein sequence ID" value="MDA0160896.1"/>
    <property type="molecule type" value="Genomic_DNA"/>
</dbReference>
<accession>A0A9X3MQA0</accession>
<dbReference type="InterPro" id="IPR000943">
    <property type="entry name" value="RNA_pol_sigma70"/>
</dbReference>
<dbReference type="PANTHER" id="PTHR30603:SF47">
    <property type="entry name" value="RNA POLYMERASE SIGMA FACTOR SIGD, CHLOROPLASTIC"/>
    <property type="match status" value="1"/>
</dbReference>
<evidence type="ECO:0000256" key="4">
    <source>
        <dbReference type="ARBA" id="ARBA00023163"/>
    </source>
</evidence>
<dbReference type="GO" id="GO:0003677">
    <property type="term" value="F:DNA binding"/>
    <property type="evidence" value="ECO:0007669"/>
    <property type="project" value="UniProtKB-KW"/>
</dbReference>
<dbReference type="Pfam" id="PF04545">
    <property type="entry name" value="Sigma70_r4"/>
    <property type="match status" value="1"/>
</dbReference>
<dbReference type="InterPro" id="IPR009042">
    <property type="entry name" value="RNA_pol_sigma70_r1_2"/>
</dbReference>
<evidence type="ECO:0000256" key="1">
    <source>
        <dbReference type="ARBA" id="ARBA00023015"/>
    </source>
</evidence>
<dbReference type="InterPro" id="IPR007624">
    <property type="entry name" value="RNA_pol_sigma70_r3"/>
</dbReference>
<dbReference type="NCBIfam" id="TIGR02937">
    <property type="entry name" value="sigma70-ECF"/>
    <property type="match status" value="1"/>
</dbReference>
<dbReference type="InterPro" id="IPR013324">
    <property type="entry name" value="RNA_pol_sigma_r3/r4-like"/>
</dbReference>
<keyword evidence="2" id="KW-0731">Sigma factor</keyword>
<keyword evidence="3" id="KW-0238">DNA-binding</keyword>
<reference evidence="6" key="1">
    <citation type="submission" date="2022-10" db="EMBL/GenBank/DDBJ databases">
        <title>The WGS of Solirubrobacter ginsenosidimutans DSM 21036.</title>
        <authorList>
            <person name="Jiang Z."/>
        </authorList>
    </citation>
    <scope>NUCLEOTIDE SEQUENCE</scope>
    <source>
        <strain evidence="6">DSM 21036</strain>
    </source>
</reference>
<dbReference type="InterPro" id="IPR036388">
    <property type="entry name" value="WH-like_DNA-bd_sf"/>
</dbReference>
<protein>
    <submittedName>
        <fullName evidence="6">Sigma-70 family RNA polymerase sigma factor</fullName>
    </submittedName>
</protein>
<keyword evidence="1" id="KW-0805">Transcription regulation</keyword>
<dbReference type="InterPro" id="IPR007630">
    <property type="entry name" value="RNA_pol_sigma70_r4"/>
</dbReference>
<dbReference type="CDD" id="cd06171">
    <property type="entry name" value="Sigma70_r4"/>
    <property type="match status" value="1"/>
</dbReference>
<evidence type="ECO:0000256" key="2">
    <source>
        <dbReference type="ARBA" id="ARBA00023082"/>
    </source>
</evidence>
<name>A0A9X3MQA0_9ACTN</name>
<keyword evidence="7" id="KW-1185">Reference proteome</keyword>
<dbReference type="Proteomes" id="UP001149140">
    <property type="component" value="Unassembled WGS sequence"/>
</dbReference>
<feature type="domain" description="RNA polymerase sigma-70" evidence="5">
    <location>
        <begin position="68"/>
        <end position="81"/>
    </location>
</feature>
<dbReference type="SUPFAM" id="SSF88946">
    <property type="entry name" value="Sigma2 domain of RNA polymerase sigma factors"/>
    <property type="match status" value="1"/>
</dbReference>
<dbReference type="InterPro" id="IPR013325">
    <property type="entry name" value="RNA_pol_sigma_r2"/>
</dbReference>
<evidence type="ECO:0000313" key="7">
    <source>
        <dbReference type="Proteomes" id="UP001149140"/>
    </source>
</evidence>
<dbReference type="PROSITE" id="PS00715">
    <property type="entry name" value="SIGMA70_1"/>
    <property type="match status" value="1"/>
</dbReference>
<dbReference type="PRINTS" id="PR00046">
    <property type="entry name" value="SIGMA70FCT"/>
</dbReference>
<proteinExistence type="predicted"/>
<dbReference type="Gene3D" id="1.10.10.10">
    <property type="entry name" value="Winged helix-like DNA-binding domain superfamily/Winged helix DNA-binding domain"/>
    <property type="match status" value="2"/>
</dbReference>
<dbReference type="PANTHER" id="PTHR30603">
    <property type="entry name" value="RNA POLYMERASE SIGMA FACTOR RPO"/>
    <property type="match status" value="1"/>
</dbReference>
<comment type="caution">
    <text evidence="6">The sequence shown here is derived from an EMBL/GenBank/DDBJ whole genome shotgun (WGS) entry which is preliminary data.</text>
</comment>